<accession>A0A822WCQ0</accession>
<reference evidence="1 2" key="1">
    <citation type="submission" date="2016-03" db="EMBL/GenBank/DDBJ databases">
        <authorList>
            <consortium name="Pathogen Informatics"/>
        </authorList>
    </citation>
    <scope>NUCLEOTIDE SEQUENCE [LARGE SCALE GENOMIC DNA]</scope>
    <source>
        <strain evidence="2">e1424</strain>
    </source>
</reference>
<evidence type="ECO:0000313" key="1">
    <source>
        <dbReference type="EMBL" id="CZW53891.1"/>
    </source>
</evidence>
<organism evidence="1 2">
    <name type="scientific">Enterobacter hormaechei</name>
    <dbReference type="NCBI Taxonomy" id="158836"/>
    <lineage>
        <taxon>Bacteria</taxon>
        <taxon>Pseudomonadati</taxon>
        <taxon>Pseudomonadota</taxon>
        <taxon>Gammaproteobacteria</taxon>
        <taxon>Enterobacterales</taxon>
        <taxon>Enterobacteriaceae</taxon>
        <taxon>Enterobacter</taxon>
        <taxon>Enterobacter cloacae complex</taxon>
    </lineage>
</organism>
<dbReference type="EMBL" id="FJYW01000001">
    <property type="protein sequence ID" value="CZW53891.1"/>
    <property type="molecule type" value="Genomic_DNA"/>
</dbReference>
<dbReference type="Proteomes" id="UP000076205">
    <property type="component" value="Unassembled WGS sequence"/>
</dbReference>
<comment type="caution">
    <text evidence="1">The sequence shown here is derived from an EMBL/GenBank/DDBJ whole genome shotgun (WGS) entry which is preliminary data.</text>
</comment>
<dbReference type="AlphaFoldDB" id="A0A822WCQ0"/>
<name>A0A822WCQ0_9ENTR</name>
<gene>
    <name evidence="1" type="ORF">SAMEA2273352_00085</name>
</gene>
<proteinExistence type="predicted"/>
<evidence type="ECO:0000313" key="2">
    <source>
        <dbReference type="Proteomes" id="UP000076205"/>
    </source>
</evidence>
<sequence>MVNRRFGVIDQVIPGKGVDDHLRQRGIDQQIRLGGAAVTHAVGAADADGVQGIRQIQHVGNRHLNGPATVLKGGLIVNVVQRHGDGAAVRQITGPAQAQGLHGLLRIQDVILTDGVKGKFRRVAAERNAVRRAAGVARRIGHGDRNAVATFPQRANDGGRHADAPAAVRLDDTGKGLAANGHGDNVARCRAVRLAGNNLRLPLLAGVQNVVARDGVDGDHRRCGIDREIGGDGGPVTRFVADVYRQGVLAVSQRLYFTGRKRNGPGAVAAHGRRVIFAVQRDRHNLARFRIGFPGQRQRLIMFSRVDDVVLGDRVDRDHWRGGIDANRLAAGHGVARRVFTADVDRPGAIAQRLRVGSRHLHAPCAVCPHFCGIGFAVERDGKRRSLRQVFAGAGQRKASGLLAGVDHVIARRGGERHAGIRCRNGYGDTARRGRFTAVDLYDRPGMLPVGLGRECYRPGAVLRDHGAGDSAAAAVFNLNGRARLPGTAEGGGVVIRDRFCTQHALLVTRVVRQQKCRRGAFDFFCIINNFGFGFAIAAVSQQCADRTAP</sequence>
<protein>
    <submittedName>
        <fullName evidence="1">Uncharacterized protein</fullName>
    </submittedName>
</protein>